<protein>
    <submittedName>
        <fullName evidence="2">Putative flavodoxin</fullName>
    </submittedName>
</protein>
<dbReference type="Pfam" id="PF12682">
    <property type="entry name" value="Flavodoxin_4"/>
    <property type="match status" value="1"/>
</dbReference>
<gene>
    <name evidence="2" type="ordered locus">Olsu_0213</name>
</gene>
<dbReference type="InterPro" id="IPR029039">
    <property type="entry name" value="Flavoprotein-like_sf"/>
</dbReference>
<proteinExistence type="predicted"/>
<dbReference type="Gene3D" id="3.40.50.360">
    <property type="match status" value="1"/>
</dbReference>
<evidence type="ECO:0000259" key="1">
    <source>
        <dbReference type="Pfam" id="PF12682"/>
    </source>
</evidence>
<organism evidence="2 3">
    <name type="scientific">Olsenella uli (strain ATCC 49627 / DSM 7084 / CCUG 31166 / CIP 109912 / JCM 12494 / LMG 11480 / NCIMB 702895 / VPI D76D-27C)</name>
    <name type="common">Lactobacillus uli</name>
    <dbReference type="NCBI Taxonomy" id="633147"/>
    <lineage>
        <taxon>Bacteria</taxon>
        <taxon>Bacillati</taxon>
        <taxon>Actinomycetota</taxon>
        <taxon>Coriobacteriia</taxon>
        <taxon>Coriobacteriales</taxon>
        <taxon>Atopobiaceae</taxon>
        <taxon>Olsenella</taxon>
    </lineage>
</organism>
<dbReference type="PANTHER" id="PTHR39201:SF1">
    <property type="entry name" value="FLAVODOXIN-LIKE DOMAIN-CONTAINING PROTEIN"/>
    <property type="match status" value="1"/>
</dbReference>
<evidence type="ECO:0000313" key="2">
    <source>
        <dbReference type="EMBL" id="ADK67344.1"/>
    </source>
</evidence>
<dbReference type="STRING" id="633147.Olsu_0213"/>
<dbReference type="HOGENOM" id="CLU_068890_1_1_11"/>
<dbReference type="GO" id="GO:0010181">
    <property type="term" value="F:FMN binding"/>
    <property type="evidence" value="ECO:0007669"/>
    <property type="project" value="InterPro"/>
</dbReference>
<dbReference type="EMBL" id="CP002106">
    <property type="protein sequence ID" value="ADK67344.1"/>
    <property type="molecule type" value="Genomic_DNA"/>
</dbReference>
<dbReference type="Proteomes" id="UP000000333">
    <property type="component" value="Chromosome"/>
</dbReference>
<reference evidence="2 3" key="1">
    <citation type="journal article" date="2010" name="Stand. Genomic Sci.">
        <title>Complete genome sequence of Olsenella uli type strain (VPI D76D-27C).</title>
        <authorList>
            <person name="Goker M."/>
            <person name="Held B."/>
            <person name="Lucas S."/>
            <person name="Nolan M."/>
            <person name="Yasawong M."/>
            <person name="Glavina Del Rio T."/>
            <person name="Tice H."/>
            <person name="Cheng J.F."/>
            <person name="Bruce D."/>
            <person name="Detter J.C."/>
            <person name="Tapia R."/>
            <person name="Han C."/>
            <person name="Goodwin L."/>
            <person name="Pitluck S."/>
            <person name="Liolios K."/>
            <person name="Ivanova N."/>
            <person name="Mavromatis K."/>
            <person name="Mikhailova N."/>
            <person name="Pati A."/>
            <person name="Chen A."/>
            <person name="Palaniappan K."/>
            <person name="Land M."/>
            <person name="Hauser L."/>
            <person name="Chang Y.J."/>
            <person name="Jeffries C.D."/>
            <person name="Rohde M."/>
            <person name="Sikorski J."/>
            <person name="Pukall R."/>
            <person name="Woyke T."/>
            <person name="Bristow J."/>
            <person name="Eisen J.A."/>
            <person name="Markowitz V."/>
            <person name="Hugenholtz P."/>
            <person name="Kyrpides N.C."/>
            <person name="Klenk H.P."/>
            <person name="Lapidus A."/>
        </authorList>
    </citation>
    <scope>NUCLEOTIDE SEQUENCE [LARGE SCALE GENOMIC DNA]</scope>
    <source>
        <strain evidence="3">ATCC 49627 / DSM 7084 / CIP 109912 / JCM 12494 / NCIMB 702895 / VPI D76D-27C</strain>
    </source>
</reference>
<dbReference type="RefSeq" id="WP_013251096.1">
    <property type="nucleotide sequence ID" value="NZ_JQCO01000003.1"/>
</dbReference>
<keyword evidence="3" id="KW-1185">Reference proteome</keyword>
<evidence type="ECO:0000313" key="3">
    <source>
        <dbReference type="Proteomes" id="UP000000333"/>
    </source>
</evidence>
<name>E1QY80_OLSUV</name>
<accession>E1QY80</accession>
<dbReference type="AlphaFoldDB" id="E1QY80"/>
<dbReference type="InterPro" id="IPR008254">
    <property type="entry name" value="Flavodoxin/NO_synth"/>
</dbReference>
<feature type="domain" description="Flavodoxin-like" evidence="1">
    <location>
        <begin position="2"/>
        <end position="151"/>
    </location>
</feature>
<sequence>MKALVVYYSYSGITRRLAEDIALITDGELRELKPQKPYSFSYNTAVKEAREEIEKGYCPPLAEGVEPVEGAEVIFIGSPNWLKTFAPPVLTFLKTVDLSGRTIIPFCTHGGGGFGRMIEDYKKECRNSIIKEGIALKGDYSFDELQSWLNNNL</sequence>
<dbReference type="OrthoDB" id="9806505at2"/>
<dbReference type="eggNOG" id="COG0716">
    <property type="taxonomic scope" value="Bacteria"/>
</dbReference>
<dbReference type="KEGG" id="ols:Olsu_0213"/>
<dbReference type="PANTHER" id="PTHR39201">
    <property type="entry name" value="EXPORTED PROTEIN-RELATED"/>
    <property type="match status" value="1"/>
</dbReference>
<dbReference type="SUPFAM" id="SSF52218">
    <property type="entry name" value="Flavoproteins"/>
    <property type="match status" value="1"/>
</dbReference>